<gene>
    <name evidence="7" type="ORF">AVM11_18545</name>
</gene>
<keyword evidence="2" id="KW-0949">S-adenosyl-L-methionine</keyword>
<dbReference type="PANTHER" id="PTHR43273:SF8">
    <property type="entry name" value="RADICAL SAM DOMAIN PROTEIN"/>
    <property type="match status" value="1"/>
</dbReference>
<dbReference type="Proteomes" id="UP000078460">
    <property type="component" value="Unassembled WGS sequence"/>
</dbReference>
<name>A0A175Y1K6_9SPHN</name>
<evidence type="ECO:0000259" key="6">
    <source>
        <dbReference type="Pfam" id="PF04055"/>
    </source>
</evidence>
<evidence type="ECO:0000256" key="5">
    <source>
        <dbReference type="ARBA" id="ARBA00023014"/>
    </source>
</evidence>
<feature type="domain" description="Radical SAM core" evidence="6">
    <location>
        <begin position="36"/>
        <end position="135"/>
    </location>
</feature>
<dbReference type="CDD" id="cd01335">
    <property type="entry name" value="Radical_SAM"/>
    <property type="match status" value="1"/>
</dbReference>
<dbReference type="EMBL" id="LQCK02000030">
    <property type="protein sequence ID" value="KZB94537.1"/>
    <property type="molecule type" value="Genomic_DNA"/>
</dbReference>
<proteinExistence type="predicted"/>
<comment type="cofactor">
    <cofactor evidence="1">
        <name>[4Fe-4S] cluster</name>
        <dbReference type="ChEBI" id="CHEBI:49883"/>
    </cofactor>
</comment>
<sequence length="349" mass="38028">MGDDGWRYQPKRLSSEVQARVCADLGNLLRSQGRPFSVVLHGGEPLLMGTDRLTALFAELRAELGDACGISVQTNGVLLDADMLDACADHGVTISVSIDGPADVHDRFRVDLTGKPTHAKVLAGIERLKAHRWGNHLFSGVLAVVDPASDPSVVYDWFRDLGTPSVDFLYRDGNHDDLPYGKATYGSVEYGHWICGILDRYVSDPNPFRIRMLDDMMKLLLGGSGVKEGVGLTDYGILVIDTDGSIKKNDTLKSSSPRDSFSSVLFAGEGTIARFAASDEFLDYHRAQRPTSVICKACPILKVCGGGMLTHRFSASRGYDNPTVFCEDQRLLVARMRAHLSGHVNRAAA</sequence>
<dbReference type="Pfam" id="PF04055">
    <property type="entry name" value="Radical_SAM"/>
    <property type="match status" value="1"/>
</dbReference>
<dbReference type="PANTHER" id="PTHR43273">
    <property type="entry name" value="ANAEROBIC SULFATASE-MATURATING ENZYME HOMOLOG ASLB-RELATED"/>
    <property type="match status" value="1"/>
</dbReference>
<dbReference type="GO" id="GO:0016491">
    <property type="term" value="F:oxidoreductase activity"/>
    <property type="evidence" value="ECO:0007669"/>
    <property type="project" value="InterPro"/>
</dbReference>
<dbReference type="InterPro" id="IPR007197">
    <property type="entry name" value="rSAM"/>
</dbReference>
<evidence type="ECO:0000256" key="2">
    <source>
        <dbReference type="ARBA" id="ARBA00022691"/>
    </source>
</evidence>
<keyword evidence="3" id="KW-0479">Metal-binding</keyword>
<dbReference type="STRING" id="621456.BJP26_13870"/>
<evidence type="ECO:0000256" key="1">
    <source>
        <dbReference type="ARBA" id="ARBA00001966"/>
    </source>
</evidence>
<dbReference type="GO" id="GO:0046872">
    <property type="term" value="F:metal ion binding"/>
    <property type="evidence" value="ECO:0007669"/>
    <property type="project" value="UniProtKB-KW"/>
</dbReference>
<dbReference type="AlphaFoldDB" id="A0A175Y1K6"/>
<evidence type="ECO:0000313" key="7">
    <source>
        <dbReference type="EMBL" id="KZB94537.1"/>
    </source>
</evidence>
<evidence type="ECO:0000256" key="4">
    <source>
        <dbReference type="ARBA" id="ARBA00023004"/>
    </source>
</evidence>
<keyword evidence="5" id="KW-0411">Iron-sulfur</keyword>
<protein>
    <submittedName>
        <fullName evidence="7">Radical SAM protein</fullName>
    </submittedName>
</protein>
<dbReference type="InterPro" id="IPR023867">
    <property type="entry name" value="Sulphatase_maturase_rSAM"/>
</dbReference>
<evidence type="ECO:0000256" key="3">
    <source>
        <dbReference type="ARBA" id="ARBA00022723"/>
    </source>
</evidence>
<dbReference type="Gene3D" id="3.20.20.70">
    <property type="entry name" value="Aldolase class I"/>
    <property type="match status" value="1"/>
</dbReference>
<keyword evidence="8" id="KW-1185">Reference proteome</keyword>
<dbReference type="SUPFAM" id="SSF102114">
    <property type="entry name" value="Radical SAM enzymes"/>
    <property type="match status" value="1"/>
</dbReference>
<dbReference type="InterPro" id="IPR058240">
    <property type="entry name" value="rSAM_sf"/>
</dbReference>
<comment type="caution">
    <text evidence="7">The sequence shown here is derived from an EMBL/GenBank/DDBJ whole genome shotgun (WGS) entry which is preliminary data.</text>
</comment>
<accession>A0A175Y1K6</accession>
<reference evidence="7" key="1">
    <citation type="submission" date="2016-03" db="EMBL/GenBank/DDBJ databases">
        <title>Sphingomonas melonis TY, whole genome shotgun sequencing.</title>
        <authorList>
            <person name="Wang H."/>
            <person name="Zhu P."/>
        </authorList>
    </citation>
    <scope>NUCLEOTIDE SEQUENCE [LARGE SCALE GENOMIC DNA]</scope>
    <source>
        <strain evidence="7">TY</strain>
    </source>
</reference>
<evidence type="ECO:0000313" key="8">
    <source>
        <dbReference type="Proteomes" id="UP000078460"/>
    </source>
</evidence>
<dbReference type="GO" id="GO:0051536">
    <property type="term" value="F:iron-sulfur cluster binding"/>
    <property type="evidence" value="ECO:0007669"/>
    <property type="project" value="UniProtKB-KW"/>
</dbReference>
<organism evidence="7 8">
    <name type="scientific">Sphingomonas melonis TY</name>
    <dbReference type="NCBI Taxonomy" id="621456"/>
    <lineage>
        <taxon>Bacteria</taxon>
        <taxon>Pseudomonadati</taxon>
        <taxon>Pseudomonadota</taxon>
        <taxon>Alphaproteobacteria</taxon>
        <taxon>Sphingomonadales</taxon>
        <taxon>Sphingomonadaceae</taxon>
        <taxon>Sphingomonas</taxon>
    </lineage>
</organism>
<dbReference type="InterPro" id="IPR013785">
    <property type="entry name" value="Aldolase_TIM"/>
</dbReference>
<keyword evidence="4" id="KW-0408">Iron</keyword>